<dbReference type="OrthoDB" id="9816557at2"/>
<evidence type="ECO:0000259" key="3">
    <source>
        <dbReference type="SMART" id="SM00047"/>
    </source>
</evidence>
<dbReference type="Pfam" id="PF01832">
    <property type="entry name" value="Glucosaminidase"/>
    <property type="match status" value="1"/>
</dbReference>
<dbReference type="EMBL" id="WUUK01000004">
    <property type="protein sequence ID" value="MXQ51732.1"/>
    <property type="molecule type" value="Genomic_DNA"/>
</dbReference>
<dbReference type="SMART" id="SM00047">
    <property type="entry name" value="LYZ2"/>
    <property type="match status" value="1"/>
</dbReference>
<comment type="caution">
    <text evidence="4">The sequence shown here is derived from an EMBL/GenBank/DDBJ whole genome shotgun (WGS) entry which is preliminary data.</text>
</comment>
<evidence type="ECO:0000313" key="5">
    <source>
        <dbReference type="Proteomes" id="UP000436284"/>
    </source>
</evidence>
<protein>
    <submittedName>
        <fullName evidence="4">Autolysin</fullName>
    </submittedName>
</protein>
<dbReference type="GO" id="GO:0004040">
    <property type="term" value="F:amidase activity"/>
    <property type="evidence" value="ECO:0007669"/>
    <property type="project" value="InterPro"/>
</dbReference>
<dbReference type="Gene3D" id="1.10.530.10">
    <property type="match status" value="1"/>
</dbReference>
<keyword evidence="2" id="KW-0812">Transmembrane</keyword>
<evidence type="ECO:0000313" key="4">
    <source>
        <dbReference type="EMBL" id="MXQ51732.1"/>
    </source>
</evidence>
<accession>A0A6N8U1S5</accession>
<proteinExistence type="inferred from homology"/>
<evidence type="ECO:0000256" key="2">
    <source>
        <dbReference type="SAM" id="Phobius"/>
    </source>
</evidence>
<keyword evidence="2" id="KW-1133">Transmembrane helix</keyword>
<dbReference type="InterPro" id="IPR002901">
    <property type="entry name" value="MGlyc_endo_b_GlcNAc-like_dom"/>
</dbReference>
<sequence length="259" mass="29114">MDKRMKENIPIFILLVVMLMFFLAFLVSETKIFKEKAPVVTFEEAVGHHLQNDTIDLELEDGSMLTAEEQRIRDAMAVDDSATEFQFLNLTEKVDVQPDEIAALLEGKGILEGMGDTFLEAQAKHGVNVLYLISHAQIETGNGRSQLAQGIEVDGDAYYNFFGIGAFDRQAVEEGSSYAAEADWSSPEAAILGGAAFIRENYLDNQQQTLYAMRWNPQQPGTHLYATDIEWAIKIGSILESHYARVEEEADHFITEYYQ</sequence>
<feature type="domain" description="Mannosyl-glycoprotein endo-beta-N-acetylglucosamidase-like" evidence="3">
    <location>
        <begin position="103"/>
        <end position="254"/>
    </location>
</feature>
<organism evidence="4 5">
    <name type="scientific">Salinicoccus hispanicus</name>
    <dbReference type="NCBI Taxonomy" id="157225"/>
    <lineage>
        <taxon>Bacteria</taxon>
        <taxon>Bacillati</taxon>
        <taxon>Bacillota</taxon>
        <taxon>Bacilli</taxon>
        <taxon>Bacillales</taxon>
        <taxon>Staphylococcaceae</taxon>
        <taxon>Salinicoccus</taxon>
    </lineage>
</organism>
<dbReference type="Proteomes" id="UP000436284">
    <property type="component" value="Unassembled WGS sequence"/>
</dbReference>
<dbReference type="AlphaFoldDB" id="A0A6N8U1S5"/>
<keyword evidence="2" id="KW-0472">Membrane</keyword>
<gene>
    <name evidence="4" type="ORF">GQ671_10700</name>
</gene>
<evidence type="ECO:0000256" key="1">
    <source>
        <dbReference type="ARBA" id="ARBA00006088"/>
    </source>
</evidence>
<reference evidence="4 5" key="1">
    <citation type="submission" date="2019-12" db="EMBL/GenBank/DDBJ databases">
        <title>Salinicoccus cyprini sp. nov., isolated from gastro-intestinal tract of mirror carp, Cyprinus carpio var. specularis, collected from Gobind Sagar Reservoir, Himachal Pradesh, India.</title>
        <authorList>
            <person name="Talwar C."/>
            <person name="Singh A.K."/>
            <person name="Lal R."/>
            <person name="Negi R.K."/>
        </authorList>
    </citation>
    <scope>NUCLEOTIDE SEQUENCE [LARGE SCALE GENOMIC DNA]</scope>
    <source>
        <strain evidence="4 5">J-82</strain>
    </source>
</reference>
<name>A0A6N8U1S5_9STAP</name>
<keyword evidence="5" id="KW-1185">Reference proteome</keyword>
<comment type="similarity">
    <text evidence="1">In the N-terminal section; belongs to the N-acetylmuramoyl-L-alanine amidase 2 family.</text>
</comment>
<feature type="transmembrane region" description="Helical" evidence="2">
    <location>
        <begin position="9"/>
        <end position="27"/>
    </location>
</feature>
<dbReference type="RefSeq" id="WP_160656842.1">
    <property type="nucleotide sequence ID" value="NZ_JBHRWU010000001.1"/>
</dbReference>